<dbReference type="Gene3D" id="3.60.21.10">
    <property type="match status" value="1"/>
</dbReference>
<dbReference type="EMBL" id="JBEPML010000026">
    <property type="protein sequence ID" value="MET3794605.1"/>
    <property type="molecule type" value="Genomic_DNA"/>
</dbReference>
<dbReference type="SUPFAM" id="SSF56300">
    <property type="entry name" value="Metallo-dependent phosphatases"/>
    <property type="match status" value="1"/>
</dbReference>
<feature type="domain" description="Calcineurin-like phosphoesterase" evidence="1">
    <location>
        <begin position="26"/>
        <end position="236"/>
    </location>
</feature>
<dbReference type="InterPro" id="IPR051918">
    <property type="entry name" value="STPP_CPPED1"/>
</dbReference>
<protein>
    <recommendedName>
        <fullName evidence="1">Calcineurin-like phosphoesterase domain-containing protein</fullName>
    </recommendedName>
</protein>
<evidence type="ECO:0000313" key="3">
    <source>
        <dbReference type="Proteomes" id="UP001549076"/>
    </source>
</evidence>
<dbReference type="Proteomes" id="UP001549076">
    <property type="component" value="Unassembled WGS sequence"/>
</dbReference>
<organism evidence="2 3">
    <name type="scientific">Aquamicrobium terrae</name>
    <dbReference type="NCBI Taxonomy" id="1324945"/>
    <lineage>
        <taxon>Bacteria</taxon>
        <taxon>Pseudomonadati</taxon>
        <taxon>Pseudomonadota</taxon>
        <taxon>Alphaproteobacteria</taxon>
        <taxon>Hyphomicrobiales</taxon>
        <taxon>Phyllobacteriaceae</taxon>
        <taxon>Aquamicrobium</taxon>
    </lineage>
</organism>
<name>A0ABV2N6Z5_9HYPH</name>
<gene>
    <name evidence="2" type="ORF">ABID37_004845</name>
</gene>
<evidence type="ECO:0000259" key="1">
    <source>
        <dbReference type="Pfam" id="PF00149"/>
    </source>
</evidence>
<dbReference type="InterPro" id="IPR004843">
    <property type="entry name" value="Calcineurin-like_PHP"/>
</dbReference>
<dbReference type="PANTHER" id="PTHR43143:SF1">
    <property type="entry name" value="SERINE_THREONINE-PROTEIN PHOSPHATASE CPPED1"/>
    <property type="match status" value="1"/>
</dbReference>
<dbReference type="PANTHER" id="PTHR43143">
    <property type="entry name" value="METALLOPHOSPHOESTERASE, CALCINEURIN SUPERFAMILY"/>
    <property type="match status" value="1"/>
</dbReference>
<comment type="caution">
    <text evidence="2">The sequence shown here is derived from an EMBL/GenBank/DDBJ whole genome shotgun (WGS) entry which is preliminary data.</text>
</comment>
<reference evidence="2 3" key="1">
    <citation type="submission" date="2024-06" db="EMBL/GenBank/DDBJ databases">
        <title>Genomic Encyclopedia of Type Strains, Phase IV (KMG-IV): sequencing the most valuable type-strain genomes for metagenomic binning, comparative biology and taxonomic classification.</title>
        <authorList>
            <person name="Goeker M."/>
        </authorList>
    </citation>
    <scope>NUCLEOTIDE SEQUENCE [LARGE SCALE GENOMIC DNA]</scope>
    <source>
        <strain evidence="2 3">DSM 27865</strain>
    </source>
</reference>
<proteinExistence type="predicted"/>
<sequence>MGNHEATSLRQASAGTAKKLGARLFSFLIISDTHVNHEEAGSSSPWPSNKLANRRSRHVFAKARQMDPAFIVHLGDMVHPVPDQEIYGDAAQAFFELSAVVECPLHLTPGNHDVGDKPVSWMPAGVVTEATVQKYRETFGRDFYAFRHDGCLFIILNASLVNSGLPLERDQQSWLEATLAAGGADRVFMFIHYPLYVSDPKEPGGYDNIDEPGRSWLLDLIAKHAPEAVFSGHVHNFWYDVYGSTEMYVVPAISFVRQDYSEFYKIEPGPENGRDDAAKLGFVVVDVHEYGHVAKIERSYGALLESGEDVAAEARLDPIHTKTNGLERIGVDLRHPWSEVVEIAPSGGVDEFGRKFARNDYPVLALWEMGVRTLRVPLQDLAAPNTRRRMELLTAIGHRFIVYLYNLPTAAEQGMLASFHHLVAACEIIMPWPLPSDALARLVRFRQDVGVPVFLSKLRPRCNGANGSHRFSHAISHGFVLDEAAELASLLSLSPGLADGFVFRVGREASVAAWVARLQDWAATCGTQAVLSVRLASDNPAENANDDSANANRVAEAVFGTFAADRITIVLDAFTDIDRGYFARTGLVDRRYNPRAAGAVTKNLHAHFATRTASGRTVHPVRQADGGIIFAHTGADGLELLVLPSKHHATVREIALEESVLPEAGTGRCINLRKGTVREFDWTVMSRGGAVKMRLREEIVESDPMLLCFENDEMKLLMGGNDERDSLAR</sequence>
<evidence type="ECO:0000313" key="2">
    <source>
        <dbReference type="EMBL" id="MET3794605.1"/>
    </source>
</evidence>
<accession>A0ABV2N6Z5</accession>
<dbReference type="RefSeq" id="WP_354199513.1">
    <property type="nucleotide sequence ID" value="NZ_JBEPML010000026.1"/>
</dbReference>
<dbReference type="InterPro" id="IPR029052">
    <property type="entry name" value="Metallo-depent_PP-like"/>
</dbReference>
<keyword evidence="3" id="KW-1185">Reference proteome</keyword>
<dbReference type="Pfam" id="PF00149">
    <property type="entry name" value="Metallophos"/>
    <property type="match status" value="1"/>
</dbReference>